<dbReference type="InterPro" id="IPR043846">
    <property type="entry name" value="DUF5863"/>
</dbReference>
<proteinExistence type="predicted"/>
<protein>
    <submittedName>
        <fullName evidence="1">Uncharacterized protein</fullName>
    </submittedName>
</protein>
<accession>A0A7G9U8Q3</accession>
<dbReference type="EMBL" id="MN750571">
    <property type="protein sequence ID" value="QNN89484.1"/>
    <property type="molecule type" value="Genomic_DNA"/>
</dbReference>
<reference evidence="1" key="1">
    <citation type="submission" date="2019-11" db="EMBL/GenBank/DDBJ databases">
        <title>Studies on the baculoviruses infecting the caterpillars, Spilarctia obliqua Walker (Erebidae) and Pieris brassicae Linn. (Pieridae) (Insecta: Lepidoptera).</title>
        <authorList>
            <person name="Paul S."/>
            <person name="Arumugaperumal A."/>
            <person name="Sathiya Balasingh Thangapandi E.J.J."/>
            <person name="Sarjubala Devi H."/>
            <person name="Johnson T."/>
            <person name="Maisnam S."/>
            <person name="Krishnavel S."/>
            <person name="Soman Syamala S."/>
            <person name="Ramamoorthy S."/>
            <person name="Karthikeyan R."/>
            <person name="Subburaman C."/>
            <person name="Jeyaprakash R."/>
            <person name="Azhaguchamy M."/>
            <person name="Ramaiyer V."/>
            <person name="Sivasubramaniam S."/>
        </authorList>
    </citation>
    <scope>NUCLEOTIDE SEQUENCE</scope>
    <source>
        <strain evidence="1">Manipur</strain>
    </source>
</reference>
<name>A0A7G9U8Q3_GVPB</name>
<evidence type="ECO:0000313" key="1">
    <source>
        <dbReference type="EMBL" id="QNN89484.1"/>
    </source>
</evidence>
<organismHost>
    <name type="scientific">Pieris brassicae</name>
    <name type="common">White butterfly</name>
    <name type="synonym">Large white butterfly</name>
    <dbReference type="NCBI Taxonomy" id="7116"/>
</organismHost>
<organism evidence="1">
    <name type="scientific">Pieris brassicae granulosis virus</name>
    <name type="common">PbGV</name>
    <name type="synonym">Pieris brassicae granulovirus</name>
    <dbReference type="NCBI Taxonomy" id="10465"/>
    <lineage>
        <taxon>Viruses</taxon>
        <taxon>Viruses incertae sedis</taxon>
        <taxon>Naldaviricetes</taxon>
        <taxon>Lefavirales</taxon>
        <taxon>Baculoviridae</taxon>
        <taxon>Betabaculovirus</taxon>
        <taxon>Betabaculovirus arrapae</taxon>
    </lineage>
</organism>
<dbReference type="Pfam" id="PF19181">
    <property type="entry name" value="DUF5863"/>
    <property type="match status" value="1"/>
</dbReference>
<sequence length="111" mass="12787">MNMYYLIHETSLSSLELILKSGYIFTSGKTQSIKETKGQGSKKRRLATNPATSLLDSEFYEHYDEVDGVYMRLQSKTDSVRLKFVDCIMLFNMSLLKTNRFVINTEENLGL</sequence>